<evidence type="ECO:0000313" key="3">
    <source>
        <dbReference type="Proteomes" id="UP000699042"/>
    </source>
</evidence>
<protein>
    <submittedName>
        <fullName evidence="2">Uncharacterized protein</fullName>
    </submittedName>
</protein>
<accession>A0A9P7UJ15</accession>
<keyword evidence="3" id="KW-1185">Reference proteome</keyword>
<dbReference type="AlphaFoldDB" id="A0A9P7UJ15"/>
<sequence length="67" mass="7470">MPVDGTYASPEMASAFSQRQSPRPLSLCLPLRKRQSGARLAGIGNTFNWLRLNAFFTPQANTTMRKI</sequence>
<comment type="caution">
    <text evidence="2">The sequence shown here is derived from an EMBL/GenBank/DDBJ whole genome shotgun (WGS) entry which is preliminary data.</text>
</comment>
<dbReference type="Proteomes" id="UP000699042">
    <property type="component" value="Unassembled WGS sequence"/>
</dbReference>
<reference evidence="2" key="1">
    <citation type="submission" date="2021-05" db="EMBL/GenBank/DDBJ databases">
        <title>Comparative genomics of three Colletotrichum scovillei strains and genetic complementation revealed genes involved fungal growth and virulence on chili pepper.</title>
        <authorList>
            <person name="Hsieh D.-K."/>
            <person name="Chuang S.-C."/>
            <person name="Chen C.-Y."/>
            <person name="Chao Y.-T."/>
            <person name="Lu M.-Y.J."/>
            <person name="Lee M.-H."/>
            <person name="Shih M.-C."/>
        </authorList>
    </citation>
    <scope>NUCLEOTIDE SEQUENCE</scope>
    <source>
        <strain evidence="2">Coll-153</strain>
    </source>
</reference>
<name>A0A9P7UJ15_9PEZI</name>
<feature type="region of interest" description="Disordered" evidence="1">
    <location>
        <begin position="1"/>
        <end position="22"/>
    </location>
</feature>
<organism evidence="2 3">
    <name type="scientific">Colletotrichum scovillei</name>
    <dbReference type="NCBI Taxonomy" id="1209932"/>
    <lineage>
        <taxon>Eukaryota</taxon>
        <taxon>Fungi</taxon>
        <taxon>Dikarya</taxon>
        <taxon>Ascomycota</taxon>
        <taxon>Pezizomycotina</taxon>
        <taxon>Sordariomycetes</taxon>
        <taxon>Hypocreomycetidae</taxon>
        <taxon>Glomerellales</taxon>
        <taxon>Glomerellaceae</taxon>
        <taxon>Colletotrichum</taxon>
        <taxon>Colletotrichum acutatum species complex</taxon>
    </lineage>
</organism>
<proteinExistence type="predicted"/>
<dbReference type="EMBL" id="JAESDN010000001">
    <property type="protein sequence ID" value="KAG7058900.1"/>
    <property type="molecule type" value="Genomic_DNA"/>
</dbReference>
<evidence type="ECO:0000313" key="2">
    <source>
        <dbReference type="EMBL" id="KAG7058900.1"/>
    </source>
</evidence>
<gene>
    <name evidence="2" type="ORF">JMJ77_006269</name>
</gene>
<evidence type="ECO:0000256" key="1">
    <source>
        <dbReference type="SAM" id="MobiDB-lite"/>
    </source>
</evidence>